<accession>A0A9P4T7B6</accession>
<dbReference type="AlphaFoldDB" id="A0A9P4T7B6"/>
<name>A0A9P4T7B6_CURKU</name>
<organism evidence="1 2">
    <name type="scientific">Curvularia kusanoi</name>
    <name type="common">Cochliobolus kusanoi</name>
    <dbReference type="NCBI Taxonomy" id="90978"/>
    <lineage>
        <taxon>Eukaryota</taxon>
        <taxon>Fungi</taxon>
        <taxon>Dikarya</taxon>
        <taxon>Ascomycota</taxon>
        <taxon>Pezizomycotina</taxon>
        <taxon>Dothideomycetes</taxon>
        <taxon>Pleosporomycetidae</taxon>
        <taxon>Pleosporales</taxon>
        <taxon>Pleosporineae</taxon>
        <taxon>Pleosporaceae</taxon>
        <taxon>Curvularia</taxon>
    </lineage>
</organism>
<evidence type="ECO:0000313" key="1">
    <source>
        <dbReference type="EMBL" id="KAF2996205.1"/>
    </source>
</evidence>
<dbReference type="EMBL" id="SWKU01000028">
    <property type="protein sequence ID" value="KAF2996205.1"/>
    <property type="molecule type" value="Genomic_DNA"/>
</dbReference>
<evidence type="ECO:0000313" key="2">
    <source>
        <dbReference type="Proteomes" id="UP000801428"/>
    </source>
</evidence>
<gene>
    <name evidence="1" type="ORF">E8E13_001826</name>
</gene>
<sequence>MLPINCTDMPNVSSAPAAYRVAKQGKKKTRVVVVGMKRRQIVKQALVMTSTCRQLRAEAPHRLDTMTEFRATPSECILWLRGLSSMQRRGIKNIYTHGDVPTTDEQWDESCEKLNELPDLKRLKILLPANLSQKVSRHSPLLYLRDGVELVLRGGIQD</sequence>
<keyword evidence="2" id="KW-1185">Reference proteome</keyword>
<comment type="caution">
    <text evidence="1">The sequence shown here is derived from an EMBL/GenBank/DDBJ whole genome shotgun (WGS) entry which is preliminary data.</text>
</comment>
<protein>
    <submittedName>
        <fullName evidence="1">Uncharacterized protein</fullName>
    </submittedName>
</protein>
<dbReference type="Proteomes" id="UP000801428">
    <property type="component" value="Unassembled WGS sequence"/>
</dbReference>
<proteinExistence type="predicted"/>
<reference evidence="1" key="1">
    <citation type="submission" date="2019-04" db="EMBL/GenBank/DDBJ databases">
        <title>Sequencing of skin fungus with MAO and IRED activity.</title>
        <authorList>
            <person name="Marsaioli A.J."/>
            <person name="Bonatto J.M.C."/>
            <person name="Reis Junior O."/>
        </authorList>
    </citation>
    <scope>NUCLEOTIDE SEQUENCE</scope>
    <source>
        <strain evidence="1">30M1</strain>
    </source>
</reference>